<name>A0A388L792_CHABU</name>
<reference evidence="1 2" key="1">
    <citation type="journal article" date="2018" name="Cell">
        <title>The Chara Genome: Secondary Complexity and Implications for Plant Terrestrialization.</title>
        <authorList>
            <person name="Nishiyama T."/>
            <person name="Sakayama H."/>
            <person name="Vries J.D."/>
            <person name="Buschmann H."/>
            <person name="Saint-Marcoux D."/>
            <person name="Ullrich K.K."/>
            <person name="Haas F.B."/>
            <person name="Vanderstraeten L."/>
            <person name="Becker D."/>
            <person name="Lang D."/>
            <person name="Vosolsobe S."/>
            <person name="Rombauts S."/>
            <person name="Wilhelmsson P.K.I."/>
            <person name="Janitza P."/>
            <person name="Kern R."/>
            <person name="Heyl A."/>
            <person name="Rumpler F."/>
            <person name="Villalobos L.I.A.C."/>
            <person name="Clay J.M."/>
            <person name="Skokan R."/>
            <person name="Toyoda A."/>
            <person name="Suzuki Y."/>
            <person name="Kagoshima H."/>
            <person name="Schijlen E."/>
            <person name="Tajeshwar N."/>
            <person name="Catarino B."/>
            <person name="Hetherington A.J."/>
            <person name="Saltykova A."/>
            <person name="Bonnot C."/>
            <person name="Breuninger H."/>
            <person name="Symeonidi A."/>
            <person name="Radhakrishnan G.V."/>
            <person name="Van Nieuwerburgh F."/>
            <person name="Deforce D."/>
            <person name="Chang C."/>
            <person name="Karol K.G."/>
            <person name="Hedrich R."/>
            <person name="Ulvskov P."/>
            <person name="Glockner G."/>
            <person name="Delwiche C.F."/>
            <person name="Petrasek J."/>
            <person name="Van de Peer Y."/>
            <person name="Friml J."/>
            <person name="Beilby M."/>
            <person name="Dolan L."/>
            <person name="Kohara Y."/>
            <person name="Sugano S."/>
            <person name="Fujiyama A."/>
            <person name="Delaux P.-M."/>
            <person name="Quint M."/>
            <person name="TheiBen G."/>
            <person name="Hagemann M."/>
            <person name="Harholt J."/>
            <person name="Dunand C."/>
            <person name="Zachgo S."/>
            <person name="Langdale J."/>
            <person name="Maumus F."/>
            <person name="Straeten D.V.D."/>
            <person name="Gould S.B."/>
            <person name="Rensing S.A."/>
        </authorList>
    </citation>
    <scope>NUCLEOTIDE SEQUENCE [LARGE SCALE GENOMIC DNA]</scope>
    <source>
        <strain evidence="1 2">S276</strain>
    </source>
</reference>
<dbReference type="AlphaFoldDB" id="A0A388L792"/>
<dbReference type="Gramene" id="GBG78191">
    <property type="protein sequence ID" value="GBG78191"/>
    <property type="gene ID" value="CBR_g26224"/>
</dbReference>
<accession>A0A388L792</accession>
<gene>
    <name evidence="1" type="ORF">CBR_g26224</name>
</gene>
<sequence length="88" mass="10091">MRRLLEIHHQLSNKEMEIRAVHFGVILEREWYLRKLRALEDVVGPPRDVDVLREPGGSEQSATLAFAGAVRSILYEDSDDFSLVGAKW</sequence>
<proteinExistence type="predicted"/>
<dbReference type="SUPFAM" id="SSF140612">
    <property type="entry name" value="EB1 dimerisation domain-like"/>
    <property type="match status" value="1"/>
</dbReference>
<organism evidence="1 2">
    <name type="scientific">Chara braunii</name>
    <name type="common">Braun's stonewort</name>
    <dbReference type="NCBI Taxonomy" id="69332"/>
    <lineage>
        <taxon>Eukaryota</taxon>
        <taxon>Viridiplantae</taxon>
        <taxon>Streptophyta</taxon>
        <taxon>Charophyceae</taxon>
        <taxon>Charales</taxon>
        <taxon>Characeae</taxon>
        <taxon>Chara</taxon>
    </lineage>
</organism>
<dbReference type="OrthoDB" id="1925843at2759"/>
<dbReference type="EMBL" id="BFEA01000288">
    <property type="protein sequence ID" value="GBG78191.1"/>
    <property type="molecule type" value="Genomic_DNA"/>
</dbReference>
<comment type="caution">
    <text evidence="1">The sequence shown here is derived from an EMBL/GenBank/DDBJ whole genome shotgun (WGS) entry which is preliminary data.</text>
</comment>
<dbReference type="GO" id="GO:0008017">
    <property type="term" value="F:microtubule binding"/>
    <property type="evidence" value="ECO:0007669"/>
    <property type="project" value="InterPro"/>
</dbReference>
<protein>
    <submittedName>
        <fullName evidence="1">Uncharacterized protein</fullName>
    </submittedName>
</protein>
<dbReference type="InterPro" id="IPR036133">
    <property type="entry name" value="EB1_C_sf"/>
</dbReference>
<dbReference type="Proteomes" id="UP000265515">
    <property type="component" value="Unassembled WGS sequence"/>
</dbReference>
<evidence type="ECO:0000313" key="1">
    <source>
        <dbReference type="EMBL" id="GBG78191.1"/>
    </source>
</evidence>
<keyword evidence="2" id="KW-1185">Reference proteome</keyword>
<evidence type="ECO:0000313" key="2">
    <source>
        <dbReference type="Proteomes" id="UP000265515"/>
    </source>
</evidence>